<feature type="compositionally biased region" description="Basic and acidic residues" evidence="2">
    <location>
        <begin position="50"/>
        <end position="63"/>
    </location>
</feature>
<feature type="region of interest" description="Disordered" evidence="2">
    <location>
        <begin position="535"/>
        <end position="559"/>
    </location>
</feature>
<gene>
    <name evidence="3" type="ORF">HMN09_00008100</name>
</gene>
<name>A0A8H6TRA1_MYCCL</name>
<feature type="region of interest" description="Disordered" evidence="2">
    <location>
        <begin position="13"/>
        <end position="88"/>
    </location>
</feature>
<proteinExistence type="predicted"/>
<evidence type="ECO:0000256" key="1">
    <source>
        <dbReference type="SAM" id="Coils"/>
    </source>
</evidence>
<dbReference type="OrthoDB" id="2676448at2759"/>
<keyword evidence="1" id="KW-0175">Coiled coil</keyword>
<dbReference type="EMBL" id="JACAZE010000001">
    <property type="protein sequence ID" value="KAF7322305.1"/>
    <property type="molecule type" value="Genomic_DNA"/>
</dbReference>
<evidence type="ECO:0000256" key="2">
    <source>
        <dbReference type="SAM" id="MobiDB-lite"/>
    </source>
</evidence>
<keyword evidence="4" id="KW-1185">Reference proteome</keyword>
<dbReference type="AlphaFoldDB" id="A0A8H6TRA1"/>
<organism evidence="3 4">
    <name type="scientific">Mycena chlorophos</name>
    <name type="common">Agaric fungus</name>
    <name type="synonym">Agaricus chlorophos</name>
    <dbReference type="NCBI Taxonomy" id="658473"/>
    <lineage>
        <taxon>Eukaryota</taxon>
        <taxon>Fungi</taxon>
        <taxon>Dikarya</taxon>
        <taxon>Basidiomycota</taxon>
        <taxon>Agaricomycotina</taxon>
        <taxon>Agaricomycetes</taxon>
        <taxon>Agaricomycetidae</taxon>
        <taxon>Agaricales</taxon>
        <taxon>Marasmiineae</taxon>
        <taxon>Mycenaceae</taxon>
        <taxon>Mycena</taxon>
    </lineage>
</organism>
<reference evidence="3" key="1">
    <citation type="submission" date="2020-05" db="EMBL/GenBank/DDBJ databases">
        <title>Mycena genomes resolve the evolution of fungal bioluminescence.</title>
        <authorList>
            <person name="Tsai I.J."/>
        </authorList>
    </citation>
    <scope>NUCLEOTIDE SEQUENCE</scope>
    <source>
        <strain evidence="3">110903Hualien_Pintung</strain>
    </source>
</reference>
<evidence type="ECO:0000313" key="3">
    <source>
        <dbReference type="EMBL" id="KAF7322305.1"/>
    </source>
</evidence>
<feature type="coiled-coil region" evidence="1">
    <location>
        <begin position="267"/>
        <end position="294"/>
    </location>
</feature>
<comment type="caution">
    <text evidence="3">The sequence shown here is derived from an EMBL/GenBank/DDBJ whole genome shotgun (WGS) entry which is preliminary data.</text>
</comment>
<dbReference type="InterPro" id="IPR040521">
    <property type="entry name" value="KDZ"/>
</dbReference>
<evidence type="ECO:0000313" key="4">
    <source>
        <dbReference type="Proteomes" id="UP000613580"/>
    </source>
</evidence>
<protein>
    <submittedName>
        <fullName evidence="3">Uncharacterized protein</fullName>
    </submittedName>
</protein>
<sequence>MPSHIVQGLYGSVRHFNGQPRPEKKSLGGKRRGKRTALPPILTPAQVAAKSREAAENTAKRDAAFNAGQAERDREKIRRMHTSGAESDEVGWADIDIDDVMEQLGAEDASQARERDEEGRAVVEEMMAELRRAKRLNVGSRQERADDRKAPGDHYLSREEVNRWAKENIALLKSQYEAELRNANYSPGEEPHCPDERWKNMQENLTAMAQQAYEETGIMPALCRHNFVLILVDMVHSGEMAKWDQIRMETPDTIIEEGDYGESLLNTQRLETRRRHAKEKNDRALDEVQRLELVLGTERWSPDSEDYKRAADLVLLRDFHKALDDLESAVVAQALESERLWVPGTGYNLRGLIHKALQRRLKAIESRRVRVNDLAVSFTPPRPTISKDDLSNENFVNDLALLRPSRINIGDQPWSKPGSPARQAMDLDFKLKRADEEINRLKIEIQRFWTWMDDESAFLRRYEEHLRSNDNPSLAFHIGIQRIMRERFDEGHRKHLRKLLQVGLDPSVLQRGTSVDRSRHEAPITRFLASIIEEPMEADGDVSMSDEEDEDESDGEEAMADGIVAVVAAASE</sequence>
<dbReference type="Pfam" id="PF18758">
    <property type="entry name" value="KDZ"/>
    <property type="match status" value="1"/>
</dbReference>
<dbReference type="Proteomes" id="UP000613580">
    <property type="component" value="Unassembled WGS sequence"/>
</dbReference>
<accession>A0A8H6TRA1</accession>